<dbReference type="SUPFAM" id="SSF47413">
    <property type="entry name" value="lambda repressor-like DNA-binding domains"/>
    <property type="match status" value="1"/>
</dbReference>
<keyword evidence="5" id="KW-1185">Reference proteome</keyword>
<dbReference type="EMBL" id="FZOG01000001">
    <property type="protein sequence ID" value="SNR82344.1"/>
    <property type="molecule type" value="Genomic_DNA"/>
</dbReference>
<dbReference type="AlphaFoldDB" id="A0A238ZI21"/>
<dbReference type="GO" id="GO:0003677">
    <property type="term" value="F:DNA binding"/>
    <property type="evidence" value="ECO:0007669"/>
    <property type="project" value="InterPro"/>
</dbReference>
<protein>
    <submittedName>
        <fullName evidence="4">Cytoskeleton protein RodZ</fullName>
    </submittedName>
</protein>
<feature type="region of interest" description="Disordered" evidence="1">
    <location>
        <begin position="187"/>
        <end position="206"/>
    </location>
</feature>
<dbReference type="Gene3D" id="1.10.260.40">
    <property type="entry name" value="lambda repressor-like DNA-binding domains"/>
    <property type="match status" value="1"/>
</dbReference>
<proteinExistence type="predicted"/>
<accession>A0A238ZI21</accession>
<reference evidence="5" key="1">
    <citation type="submission" date="2017-06" db="EMBL/GenBank/DDBJ databases">
        <authorList>
            <person name="Varghese N."/>
            <person name="Submissions S."/>
        </authorList>
    </citation>
    <scope>NUCLEOTIDE SEQUENCE [LARGE SCALE GENOMIC DNA]</scope>
    <source>
        <strain evidence="5">CIP 108523</strain>
    </source>
</reference>
<evidence type="ECO:0000256" key="1">
    <source>
        <dbReference type="SAM" id="MobiDB-lite"/>
    </source>
</evidence>
<dbReference type="InterPro" id="IPR001387">
    <property type="entry name" value="Cro/C1-type_HTH"/>
</dbReference>
<dbReference type="Proteomes" id="UP000242915">
    <property type="component" value="Unassembled WGS sequence"/>
</dbReference>
<dbReference type="RefSeq" id="WP_089358624.1">
    <property type="nucleotide sequence ID" value="NZ_FZOG01000001.1"/>
</dbReference>
<dbReference type="InterPro" id="IPR000943">
    <property type="entry name" value="RNA_pol_sigma70"/>
</dbReference>
<dbReference type="PROSITE" id="PS00716">
    <property type="entry name" value="SIGMA70_2"/>
    <property type="match status" value="1"/>
</dbReference>
<dbReference type="GO" id="GO:0003700">
    <property type="term" value="F:DNA-binding transcription factor activity"/>
    <property type="evidence" value="ECO:0007669"/>
    <property type="project" value="InterPro"/>
</dbReference>
<keyword evidence="2" id="KW-0472">Membrane</keyword>
<dbReference type="Pfam" id="PF13464">
    <property type="entry name" value="RodZ_C"/>
    <property type="match status" value="1"/>
</dbReference>
<feature type="domain" description="HTH cro/C1-type" evidence="3">
    <location>
        <begin position="20"/>
        <end position="80"/>
    </location>
</feature>
<dbReference type="Pfam" id="PF13413">
    <property type="entry name" value="HTH_25"/>
    <property type="match status" value="1"/>
</dbReference>
<gene>
    <name evidence="4" type="ORF">SAMN05216255_0402</name>
</gene>
<dbReference type="PANTHER" id="PTHR34475:SF1">
    <property type="entry name" value="CYTOSKELETON PROTEIN RODZ"/>
    <property type="match status" value="1"/>
</dbReference>
<dbReference type="InterPro" id="IPR025194">
    <property type="entry name" value="RodZ-like_C"/>
</dbReference>
<name>A0A238ZI21_9PSED</name>
<evidence type="ECO:0000313" key="5">
    <source>
        <dbReference type="Proteomes" id="UP000242915"/>
    </source>
</evidence>
<dbReference type="InterPro" id="IPR050400">
    <property type="entry name" value="Bact_Cytoskel_RodZ"/>
</dbReference>
<dbReference type="PANTHER" id="PTHR34475">
    <property type="match status" value="1"/>
</dbReference>
<evidence type="ECO:0000259" key="3">
    <source>
        <dbReference type="PROSITE" id="PS50943"/>
    </source>
</evidence>
<evidence type="ECO:0000313" key="4">
    <source>
        <dbReference type="EMBL" id="SNR82344.1"/>
    </source>
</evidence>
<dbReference type="InterPro" id="IPR010982">
    <property type="entry name" value="Lambda_DNA-bd_dom_sf"/>
</dbReference>
<keyword evidence="2" id="KW-0812">Transmembrane</keyword>
<dbReference type="PROSITE" id="PS50943">
    <property type="entry name" value="HTH_CROC1"/>
    <property type="match status" value="1"/>
</dbReference>
<organism evidence="4 5">
    <name type="scientific">Pseudomonas segetis</name>
    <dbReference type="NCBI Taxonomy" id="298908"/>
    <lineage>
        <taxon>Bacteria</taxon>
        <taxon>Pseudomonadati</taxon>
        <taxon>Pseudomonadota</taxon>
        <taxon>Gammaproteobacteria</taxon>
        <taxon>Pseudomonadales</taxon>
        <taxon>Pseudomonadaceae</taxon>
        <taxon>Pseudomonas</taxon>
    </lineage>
</organism>
<evidence type="ECO:0000256" key="2">
    <source>
        <dbReference type="SAM" id="Phobius"/>
    </source>
</evidence>
<dbReference type="CDD" id="cd00093">
    <property type="entry name" value="HTH_XRE"/>
    <property type="match status" value="1"/>
</dbReference>
<feature type="transmembrane region" description="Helical" evidence="2">
    <location>
        <begin position="113"/>
        <end position="133"/>
    </location>
</feature>
<keyword evidence="2" id="KW-1133">Transmembrane helix</keyword>
<sequence length="335" mass="35253">MKSAPPEAVAANRVNPGETLRIAREAKGWSIVEVAAQLNLTPERLGQIEAGAFDKLPGTTFARGYLRTYAKLLGVDQAEIVKEFDQFTGSSVAASSVQSLGRIEEPTNYSQKILRFVSFAILVVLGFVGFFWWQEQAKRQADDLAVAGIEHVEVEGADGSTQIHALDEPEDQAVAAAQNETQLDLSATDDSLSDPPEPPSDEMAAQMTGDETMPNAAPVEGQAVADNAPTTEALTPPVAEAPASTAAPQGTPAVAGEGNVSINFTANCWLQLKDANGKVIYSGLKKQGESLNVSGKAPLELRLGFASGAQVTYNGQAVDVAPYATGETARLKLGL</sequence>
<dbReference type="GO" id="GO:0006352">
    <property type="term" value="P:DNA-templated transcription initiation"/>
    <property type="evidence" value="ECO:0007669"/>
    <property type="project" value="InterPro"/>
</dbReference>
<dbReference type="SMART" id="SM00530">
    <property type="entry name" value="HTH_XRE"/>
    <property type="match status" value="1"/>
</dbReference>